<dbReference type="AlphaFoldDB" id="A0A4S8MMI6"/>
<gene>
    <name evidence="2" type="ORF">K435DRAFT_650035</name>
    <name evidence="1" type="ORF">K435DRAFT_676353</name>
</gene>
<dbReference type="Proteomes" id="UP000297245">
    <property type="component" value="Unassembled WGS sequence"/>
</dbReference>
<evidence type="ECO:0000313" key="2">
    <source>
        <dbReference type="EMBL" id="THV04075.1"/>
    </source>
</evidence>
<accession>A0A4S8MMI6</accession>
<name>A0A4S8MMI6_DENBC</name>
<sequence length="75" mass="8368">MTAAYGFTDYRAQGQTINYVIVDIGSPPSGKLSLTNLYVALSRSSGQDDRLEGLNRVTKEWWSKIKGDEGDRVDR</sequence>
<reference evidence="2 3" key="1">
    <citation type="journal article" date="2019" name="Nat. Ecol. Evol.">
        <title>Megaphylogeny resolves global patterns of mushroom evolution.</title>
        <authorList>
            <person name="Varga T."/>
            <person name="Krizsan K."/>
            <person name="Foldi C."/>
            <person name="Dima B."/>
            <person name="Sanchez-Garcia M."/>
            <person name="Sanchez-Ramirez S."/>
            <person name="Szollosi G.J."/>
            <person name="Szarkandi J.G."/>
            <person name="Papp V."/>
            <person name="Albert L."/>
            <person name="Andreopoulos W."/>
            <person name="Angelini C."/>
            <person name="Antonin V."/>
            <person name="Barry K.W."/>
            <person name="Bougher N.L."/>
            <person name="Buchanan P."/>
            <person name="Buyck B."/>
            <person name="Bense V."/>
            <person name="Catcheside P."/>
            <person name="Chovatia M."/>
            <person name="Cooper J."/>
            <person name="Damon W."/>
            <person name="Desjardin D."/>
            <person name="Finy P."/>
            <person name="Geml J."/>
            <person name="Haridas S."/>
            <person name="Hughes K."/>
            <person name="Justo A."/>
            <person name="Karasinski D."/>
            <person name="Kautmanova I."/>
            <person name="Kiss B."/>
            <person name="Kocsube S."/>
            <person name="Kotiranta H."/>
            <person name="LaButti K.M."/>
            <person name="Lechner B.E."/>
            <person name="Liimatainen K."/>
            <person name="Lipzen A."/>
            <person name="Lukacs Z."/>
            <person name="Mihaltcheva S."/>
            <person name="Morgado L.N."/>
            <person name="Niskanen T."/>
            <person name="Noordeloos M.E."/>
            <person name="Ohm R.A."/>
            <person name="Ortiz-Santana B."/>
            <person name="Ovrebo C."/>
            <person name="Racz N."/>
            <person name="Riley R."/>
            <person name="Savchenko A."/>
            <person name="Shiryaev A."/>
            <person name="Soop K."/>
            <person name="Spirin V."/>
            <person name="Szebenyi C."/>
            <person name="Tomsovsky M."/>
            <person name="Tulloss R.E."/>
            <person name="Uehling J."/>
            <person name="Grigoriev I.V."/>
            <person name="Vagvolgyi C."/>
            <person name="Papp T."/>
            <person name="Martin F.M."/>
            <person name="Miettinen O."/>
            <person name="Hibbett D.S."/>
            <person name="Nagy L.G."/>
        </authorList>
    </citation>
    <scope>NUCLEOTIDE SEQUENCE [LARGE SCALE GENOMIC DNA]</scope>
    <source>
        <strain evidence="2 3">CBS 962.96</strain>
    </source>
</reference>
<evidence type="ECO:0000313" key="3">
    <source>
        <dbReference type="Proteomes" id="UP000297245"/>
    </source>
</evidence>
<dbReference type="EMBL" id="ML179341">
    <property type="protein sequence ID" value="THU90247.1"/>
    <property type="molecule type" value="Genomic_DNA"/>
</dbReference>
<keyword evidence="3" id="KW-1185">Reference proteome</keyword>
<evidence type="ECO:0000313" key="1">
    <source>
        <dbReference type="EMBL" id="THU90247.1"/>
    </source>
</evidence>
<dbReference type="EMBL" id="ML179060">
    <property type="protein sequence ID" value="THV04075.1"/>
    <property type="molecule type" value="Genomic_DNA"/>
</dbReference>
<dbReference type="OrthoDB" id="2986975at2759"/>
<organism evidence="2 3">
    <name type="scientific">Dendrothele bispora (strain CBS 962.96)</name>
    <dbReference type="NCBI Taxonomy" id="1314807"/>
    <lineage>
        <taxon>Eukaryota</taxon>
        <taxon>Fungi</taxon>
        <taxon>Dikarya</taxon>
        <taxon>Basidiomycota</taxon>
        <taxon>Agaricomycotina</taxon>
        <taxon>Agaricomycetes</taxon>
        <taxon>Agaricomycetidae</taxon>
        <taxon>Agaricales</taxon>
        <taxon>Agaricales incertae sedis</taxon>
        <taxon>Dendrothele</taxon>
    </lineage>
</organism>
<proteinExistence type="predicted"/>
<protein>
    <submittedName>
        <fullName evidence="2">Uncharacterized protein</fullName>
    </submittedName>
</protein>